<dbReference type="CDD" id="cd17244">
    <property type="entry name" value="RMtype1_S_Apa101655I-TRD2-CR2_like"/>
    <property type="match status" value="1"/>
</dbReference>
<keyword evidence="5" id="KW-0255">Endonuclease</keyword>
<dbReference type="RefSeq" id="WP_155282507.1">
    <property type="nucleotide sequence ID" value="NZ_AP019831.1"/>
</dbReference>
<name>A0A510JZ50_9FUSO</name>
<dbReference type="PANTHER" id="PTHR30408:SF12">
    <property type="entry name" value="TYPE I RESTRICTION ENZYME MJAVIII SPECIFICITY SUBUNIT"/>
    <property type="match status" value="1"/>
</dbReference>
<evidence type="ECO:0000256" key="2">
    <source>
        <dbReference type="ARBA" id="ARBA00022747"/>
    </source>
</evidence>
<reference evidence="5 6" key="1">
    <citation type="submission" date="2019-07" db="EMBL/GenBank/DDBJ databases">
        <title>Complete Genome Sequence of Leptotrichia trevisanii Strain JMUB3870.</title>
        <authorList>
            <person name="Watanabe S."/>
            <person name="Cui L."/>
        </authorList>
    </citation>
    <scope>NUCLEOTIDE SEQUENCE [LARGE SCALE GENOMIC DNA]</scope>
    <source>
        <strain evidence="5 6">JMUB3870</strain>
    </source>
</reference>
<sequence>MEYVEIDKIINVELGKTPSRNNSDYWNGKHTWIAISDMNKKYIVNSKEKITNEAIENTKIKKVPKDTVIMSFKLSIGKRAITKSEVYTNEAIAAFHIKDLKYLIPEYLYYALESVDFLKYTDKAVKGKTLNKEKLKKIKIPIFPLTEQLKISEILNKTQKIIEDKKKQIFLFDELIKSRFIEMFGDPIKNDKGWEVKKLGEITNKIGDGLHGTPKYDINGSIPFINGNNLTEGKIVIQENTKFVNKVEYKKYFKEISINTVFLSINGTLGRLAFYNNERIVLGKSVCFIDLKKDINKIFIYYLLKNKKVIYELEQNSTKSTIKNISLKYVRNFNTILPPCSLQNIFAEFVTRIDKLKFEAEKSLKEMENLYDSLMQKFFKQ</sequence>
<evidence type="ECO:0000256" key="1">
    <source>
        <dbReference type="ARBA" id="ARBA00010923"/>
    </source>
</evidence>
<dbReference type="InterPro" id="IPR000055">
    <property type="entry name" value="Restrct_endonuc_typeI_TRD"/>
</dbReference>
<gene>
    <name evidence="5" type="ORF">JMUB3870_0788</name>
</gene>
<dbReference type="OrthoDB" id="88921at2"/>
<evidence type="ECO:0000259" key="4">
    <source>
        <dbReference type="Pfam" id="PF01420"/>
    </source>
</evidence>
<dbReference type="InterPro" id="IPR044946">
    <property type="entry name" value="Restrct_endonuc_typeI_TRD_sf"/>
</dbReference>
<dbReference type="GO" id="GO:0003677">
    <property type="term" value="F:DNA binding"/>
    <property type="evidence" value="ECO:0007669"/>
    <property type="project" value="UniProtKB-KW"/>
</dbReference>
<dbReference type="EMBL" id="AP019831">
    <property type="protein sequence ID" value="BBM44670.1"/>
    <property type="molecule type" value="Genomic_DNA"/>
</dbReference>
<keyword evidence="5" id="KW-0378">Hydrolase</keyword>
<accession>A0A510JZ50</accession>
<organism evidence="5 6">
    <name type="scientific">Leptotrichia trevisanii</name>
    <dbReference type="NCBI Taxonomy" id="109328"/>
    <lineage>
        <taxon>Bacteria</taxon>
        <taxon>Fusobacteriati</taxon>
        <taxon>Fusobacteriota</taxon>
        <taxon>Fusobacteriia</taxon>
        <taxon>Fusobacteriales</taxon>
        <taxon>Leptotrichiaceae</taxon>
        <taxon>Leptotrichia</taxon>
    </lineage>
</organism>
<dbReference type="REBASE" id="355972">
    <property type="entry name" value="S.Ltr3870ORF787P"/>
</dbReference>
<protein>
    <submittedName>
        <fullName evidence="5">Restriction endonuclease S subunit</fullName>
    </submittedName>
</protein>
<dbReference type="Gene3D" id="3.90.220.20">
    <property type="entry name" value="DNA methylase specificity domains"/>
    <property type="match status" value="2"/>
</dbReference>
<dbReference type="InterPro" id="IPR052021">
    <property type="entry name" value="Type-I_RS_S_subunit"/>
</dbReference>
<keyword evidence="2" id="KW-0680">Restriction system</keyword>
<proteinExistence type="inferred from homology"/>
<dbReference type="PANTHER" id="PTHR30408">
    <property type="entry name" value="TYPE-1 RESTRICTION ENZYME ECOKI SPECIFICITY PROTEIN"/>
    <property type="match status" value="1"/>
</dbReference>
<keyword evidence="5" id="KW-0540">Nuclease</keyword>
<keyword evidence="3" id="KW-0238">DNA-binding</keyword>
<dbReference type="GO" id="GO:0009307">
    <property type="term" value="P:DNA restriction-modification system"/>
    <property type="evidence" value="ECO:0007669"/>
    <property type="project" value="UniProtKB-KW"/>
</dbReference>
<feature type="domain" description="Type I restriction modification DNA specificity" evidence="4">
    <location>
        <begin position="192"/>
        <end position="365"/>
    </location>
</feature>
<feature type="domain" description="Type I restriction modification DNA specificity" evidence="4">
    <location>
        <begin position="2"/>
        <end position="168"/>
    </location>
</feature>
<dbReference type="Pfam" id="PF01420">
    <property type="entry name" value="Methylase_S"/>
    <property type="match status" value="2"/>
</dbReference>
<dbReference type="AlphaFoldDB" id="A0A510JZ50"/>
<evidence type="ECO:0000313" key="5">
    <source>
        <dbReference type="EMBL" id="BBM44670.1"/>
    </source>
</evidence>
<keyword evidence="6" id="KW-1185">Reference proteome</keyword>
<dbReference type="SUPFAM" id="SSF116734">
    <property type="entry name" value="DNA methylase specificity domain"/>
    <property type="match status" value="2"/>
</dbReference>
<comment type="similarity">
    <text evidence="1">Belongs to the type-I restriction system S methylase family.</text>
</comment>
<evidence type="ECO:0000313" key="6">
    <source>
        <dbReference type="Proteomes" id="UP000422644"/>
    </source>
</evidence>
<evidence type="ECO:0000256" key="3">
    <source>
        <dbReference type="ARBA" id="ARBA00023125"/>
    </source>
</evidence>
<dbReference type="Proteomes" id="UP000422644">
    <property type="component" value="Chromosome"/>
</dbReference>
<dbReference type="GO" id="GO:0004519">
    <property type="term" value="F:endonuclease activity"/>
    <property type="evidence" value="ECO:0007669"/>
    <property type="project" value="UniProtKB-KW"/>
</dbReference>